<evidence type="ECO:0000313" key="1">
    <source>
        <dbReference type="EMBL" id="KAK9951179.1"/>
    </source>
</evidence>
<dbReference type="EMBL" id="JBEDUW010000001">
    <property type="protein sequence ID" value="KAK9951179.1"/>
    <property type="molecule type" value="Genomic_DNA"/>
</dbReference>
<reference evidence="1 2" key="1">
    <citation type="journal article" date="2023" name="G3 (Bethesda)">
        <title>A chromosome-length genome assembly and annotation of blackberry (Rubus argutus, cv. 'Hillquist').</title>
        <authorList>
            <person name="Bruna T."/>
            <person name="Aryal R."/>
            <person name="Dudchenko O."/>
            <person name="Sargent D.J."/>
            <person name="Mead D."/>
            <person name="Buti M."/>
            <person name="Cavallini A."/>
            <person name="Hytonen T."/>
            <person name="Andres J."/>
            <person name="Pham M."/>
            <person name="Weisz D."/>
            <person name="Mascagni F."/>
            <person name="Usai G."/>
            <person name="Natali L."/>
            <person name="Bassil N."/>
            <person name="Fernandez G.E."/>
            <person name="Lomsadze A."/>
            <person name="Armour M."/>
            <person name="Olukolu B."/>
            <person name="Poorten T."/>
            <person name="Britton C."/>
            <person name="Davik J."/>
            <person name="Ashrafi H."/>
            <person name="Aiden E.L."/>
            <person name="Borodovsky M."/>
            <person name="Worthington M."/>
        </authorList>
    </citation>
    <scope>NUCLEOTIDE SEQUENCE [LARGE SCALE GENOMIC DNA]</scope>
    <source>
        <strain evidence="1">PI 553951</strain>
    </source>
</reference>
<organism evidence="1 2">
    <name type="scientific">Rubus argutus</name>
    <name type="common">Southern blackberry</name>
    <dbReference type="NCBI Taxonomy" id="59490"/>
    <lineage>
        <taxon>Eukaryota</taxon>
        <taxon>Viridiplantae</taxon>
        <taxon>Streptophyta</taxon>
        <taxon>Embryophyta</taxon>
        <taxon>Tracheophyta</taxon>
        <taxon>Spermatophyta</taxon>
        <taxon>Magnoliopsida</taxon>
        <taxon>eudicotyledons</taxon>
        <taxon>Gunneridae</taxon>
        <taxon>Pentapetalae</taxon>
        <taxon>rosids</taxon>
        <taxon>fabids</taxon>
        <taxon>Rosales</taxon>
        <taxon>Rosaceae</taxon>
        <taxon>Rosoideae</taxon>
        <taxon>Rosoideae incertae sedis</taxon>
        <taxon>Rubus</taxon>
    </lineage>
</organism>
<sequence>MVAHGLTVKYPSALPLQSILQSAKDPIRILVRHNLQSTRRRVDLNTQPVHKFQIEHREKEKEKLRADCNQKEIAENKRRATILHSQLPSPFLTARASLTTTPVNPSRPLMR</sequence>
<accession>A0AAW1YRG8</accession>
<dbReference type="AlphaFoldDB" id="A0AAW1YRG8"/>
<dbReference type="Proteomes" id="UP001457282">
    <property type="component" value="Unassembled WGS sequence"/>
</dbReference>
<gene>
    <name evidence="1" type="ORF">M0R45_006637</name>
</gene>
<protein>
    <recommendedName>
        <fullName evidence="3">TPX2 C-terminal domain-containing protein</fullName>
    </recommendedName>
</protein>
<name>A0AAW1YRG8_RUBAR</name>
<keyword evidence="2" id="KW-1185">Reference proteome</keyword>
<comment type="caution">
    <text evidence="1">The sequence shown here is derived from an EMBL/GenBank/DDBJ whole genome shotgun (WGS) entry which is preliminary data.</text>
</comment>
<proteinExistence type="predicted"/>
<evidence type="ECO:0000313" key="2">
    <source>
        <dbReference type="Proteomes" id="UP001457282"/>
    </source>
</evidence>
<evidence type="ECO:0008006" key="3">
    <source>
        <dbReference type="Google" id="ProtNLM"/>
    </source>
</evidence>